<dbReference type="Proteomes" id="UP000018922">
    <property type="component" value="Chromosome I"/>
</dbReference>
<proteinExistence type="predicted"/>
<evidence type="ECO:0000313" key="2">
    <source>
        <dbReference type="EMBL" id="CDL00323.1"/>
    </source>
</evidence>
<keyword evidence="1" id="KW-0732">Signal</keyword>
<dbReference type="KEGG" id="mgy:MGMSRv2__3108"/>
<dbReference type="AlphaFoldDB" id="V6F769"/>
<feature type="signal peptide" evidence="1">
    <location>
        <begin position="1"/>
        <end position="22"/>
    </location>
</feature>
<name>V6F769_MAGGM</name>
<accession>V6F769</accession>
<reference evidence="2 3" key="1">
    <citation type="journal article" date="2014" name="Genome Announc.">
        <title>Complete genome sequence of Magnetospirillum gryphiswaldense MSR-1.</title>
        <authorList>
            <person name="Wang X."/>
            <person name="Wang Q."/>
            <person name="Zhang W."/>
            <person name="Wang Y."/>
            <person name="Li L."/>
            <person name="Wen T."/>
            <person name="Zhang T."/>
            <person name="Zhang Y."/>
            <person name="Xu J."/>
            <person name="Hu J."/>
            <person name="Li S."/>
            <person name="Liu L."/>
            <person name="Liu J."/>
            <person name="Jiang W."/>
            <person name="Tian J."/>
            <person name="Li Y."/>
            <person name="Schuler D."/>
            <person name="Wang L."/>
            <person name="Li J."/>
        </authorList>
    </citation>
    <scope>NUCLEOTIDE SEQUENCE [LARGE SCALE GENOMIC DNA]</scope>
    <source>
        <strain evidence="3">DSM 6361 / JCM 21280 / NBRC 15271 / MSR-1</strain>
    </source>
</reference>
<gene>
    <name evidence="2" type="ordered locus">MGMSRv2__3108</name>
</gene>
<feature type="chain" id="PRO_5004745318" description="Secreted protein" evidence="1">
    <location>
        <begin position="23"/>
        <end position="198"/>
    </location>
</feature>
<dbReference type="STRING" id="1430440.MGMSRv2__3108"/>
<evidence type="ECO:0000313" key="3">
    <source>
        <dbReference type="Proteomes" id="UP000018922"/>
    </source>
</evidence>
<organism evidence="2 3">
    <name type="scientific">Magnetospirillum gryphiswaldense (strain DSM 6361 / JCM 21280 / NBRC 15271 / MSR-1)</name>
    <dbReference type="NCBI Taxonomy" id="431944"/>
    <lineage>
        <taxon>Bacteria</taxon>
        <taxon>Pseudomonadati</taxon>
        <taxon>Pseudomonadota</taxon>
        <taxon>Alphaproteobacteria</taxon>
        <taxon>Rhodospirillales</taxon>
        <taxon>Rhodospirillaceae</taxon>
        <taxon>Magnetospirillum</taxon>
    </lineage>
</organism>
<sequence length="198" mass="22249">MLMQKMIALVLALVLPALPAWAAEREFDLGFARPGMMQGQFRFGAWPPGMAIYCSDDPDLPKDLGRLLFMPKQMLDLGATRCSLMAVDEKGGWNVARRKIAGHPVEMSATFAPDLQGTRRLVQLFMTAPREGYAGMVRHFVARFGAPTSESERMVHWQTARNEALVMHEEGDTVLAMLIDTKLQEAMNQRLEQVTKRK</sequence>
<evidence type="ECO:0008006" key="4">
    <source>
        <dbReference type="Google" id="ProtNLM"/>
    </source>
</evidence>
<protein>
    <recommendedName>
        <fullName evidence="4">Secreted protein</fullName>
    </recommendedName>
</protein>
<dbReference type="EMBL" id="HG794546">
    <property type="protein sequence ID" value="CDL00323.1"/>
    <property type="molecule type" value="Genomic_DNA"/>
</dbReference>
<keyword evidence="3" id="KW-1185">Reference proteome</keyword>
<evidence type="ECO:0000256" key="1">
    <source>
        <dbReference type="SAM" id="SignalP"/>
    </source>
</evidence>
<dbReference type="HOGENOM" id="CLU_1407284_0_0_5"/>